<dbReference type="InterPro" id="IPR043128">
    <property type="entry name" value="Rev_trsase/Diguanyl_cyclase"/>
</dbReference>
<sequence length="190" mass="21559">MEMIFGDLNLSQLILYLDDILVFSENFQEHLRRLDTVFQRLIKHGLKLKGAKCNFFQTKVSHLGHVVSSQGVAVDPSKIERIINWPIPKTVTELSSFLGLASYYRRFVPGFAQIAAPLHALRGKEGTAGNKACKRCRPVPWSDEADKAFTKLKELLSSAPVLIYPQFGGFSTRSRRFFEGTRRLLVTERC</sequence>
<dbReference type="EMBL" id="MRZV01001124">
    <property type="protein sequence ID" value="PIK40425.1"/>
    <property type="molecule type" value="Genomic_DNA"/>
</dbReference>
<dbReference type="Proteomes" id="UP000230750">
    <property type="component" value="Unassembled WGS sequence"/>
</dbReference>
<dbReference type="Gene3D" id="3.30.70.270">
    <property type="match status" value="2"/>
</dbReference>
<protein>
    <submittedName>
        <fullName evidence="2">Putative transposon Ty3-I Gag-Pol polyprotein</fullName>
    </submittedName>
</protein>
<dbReference type="AlphaFoldDB" id="A0A2G8JXL1"/>
<keyword evidence="3" id="KW-1185">Reference proteome</keyword>
<gene>
    <name evidence="2" type="ORF">BSL78_22708</name>
</gene>
<feature type="domain" description="Reverse transcriptase" evidence="1">
    <location>
        <begin position="1"/>
        <end position="67"/>
    </location>
</feature>
<proteinExistence type="predicted"/>
<dbReference type="PANTHER" id="PTHR33064">
    <property type="entry name" value="POL PROTEIN"/>
    <property type="match status" value="1"/>
</dbReference>
<comment type="caution">
    <text evidence="2">The sequence shown here is derived from an EMBL/GenBank/DDBJ whole genome shotgun (WGS) entry which is preliminary data.</text>
</comment>
<organism evidence="2 3">
    <name type="scientific">Stichopus japonicus</name>
    <name type="common">Sea cucumber</name>
    <dbReference type="NCBI Taxonomy" id="307972"/>
    <lineage>
        <taxon>Eukaryota</taxon>
        <taxon>Metazoa</taxon>
        <taxon>Echinodermata</taxon>
        <taxon>Eleutherozoa</taxon>
        <taxon>Echinozoa</taxon>
        <taxon>Holothuroidea</taxon>
        <taxon>Aspidochirotacea</taxon>
        <taxon>Aspidochirotida</taxon>
        <taxon>Stichopodidae</taxon>
        <taxon>Apostichopus</taxon>
    </lineage>
</organism>
<dbReference type="PANTHER" id="PTHR33064:SF37">
    <property type="entry name" value="RIBONUCLEASE H"/>
    <property type="match status" value="1"/>
</dbReference>
<dbReference type="FunFam" id="3.30.70.270:FF:000003">
    <property type="entry name" value="Transposon Ty3-G Gag-Pol polyprotein"/>
    <property type="match status" value="1"/>
</dbReference>
<name>A0A2G8JXL1_STIJA</name>
<accession>A0A2G8JXL1</accession>
<dbReference type="InterPro" id="IPR043502">
    <property type="entry name" value="DNA/RNA_pol_sf"/>
</dbReference>
<dbReference type="PROSITE" id="PS50878">
    <property type="entry name" value="RT_POL"/>
    <property type="match status" value="1"/>
</dbReference>
<evidence type="ECO:0000259" key="1">
    <source>
        <dbReference type="PROSITE" id="PS50878"/>
    </source>
</evidence>
<dbReference type="Pfam" id="PF00078">
    <property type="entry name" value="RVT_1"/>
    <property type="match status" value="1"/>
</dbReference>
<evidence type="ECO:0000313" key="3">
    <source>
        <dbReference type="Proteomes" id="UP000230750"/>
    </source>
</evidence>
<dbReference type="InterPro" id="IPR051320">
    <property type="entry name" value="Viral_Replic_Matur_Polypro"/>
</dbReference>
<dbReference type="OrthoDB" id="5853073at2759"/>
<reference evidence="2 3" key="1">
    <citation type="journal article" date="2017" name="PLoS Biol.">
        <title>The sea cucumber genome provides insights into morphological evolution and visceral regeneration.</title>
        <authorList>
            <person name="Zhang X."/>
            <person name="Sun L."/>
            <person name="Yuan J."/>
            <person name="Sun Y."/>
            <person name="Gao Y."/>
            <person name="Zhang L."/>
            <person name="Li S."/>
            <person name="Dai H."/>
            <person name="Hamel J.F."/>
            <person name="Liu C."/>
            <person name="Yu Y."/>
            <person name="Liu S."/>
            <person name="Lin W."/>
            <person name="Guo K."/>
            <person name="Jin S."/>
            <person name="Xu P."/>
            <person name="Storey K.B."/>
            <person name="Huan P."/>
            <person name="Zhang T."/>
            <person name="Zhou Y."/>
            <person name="Zhang J."/>
            <person name="Lin C."/>
            <person name="Li X."/>
            <person name="Xing L."/>
            <person name="Huo D."/>
            <person name="Sun M."/>
            <person name="Wang L."/>
            <person name="Mercier A."/>
            <person name="Li F."/>
            <person name="Yang H."/>
            <person name="Xiang J."/>
        </authorList>
    </citation>
    <scope>NUCLEOTIDE SEQUENCE [LARGE SCALE GENOMIC DNA]</scope>
    <source>
        <strain evidence="2">Shaxun</strain>
        <tissue evidence="2">Muscle</tissue>
    </source>
</reference>
<dbReference type="FunFam" id="3.30.70.270:FF:000020">
    <property type="entry name" value="Transposon Tf2-6 polyprotein-like Protein"/>
    <property type="match status" value="1"/>
</dbReference>
<dbReference type="SUPFAM" id="SSF56672">
    <property type="entry name" value="DNA/RNA polymerases"/>
    <property type="match status" value="1"/>
</dbReference>
<evidence type="ECO:0000313" key="2">
    <source>
        <dbReference type="EMBL" id="PIK40425.1"/>
    </source>
</evidence>
<dbReference type="InterPro" id="IPR000477">
    <property type="entry name" value="RT_dom"/>
</dbReference>